<dbReference type="Proteomes" id="UP001168642">
    <property type="component" value="Unassembled WGS sequence"/>
</dbReference>
<gene>
    <name evidence="2" type="ORF">QVZ41_14320</name>
</gene>
<comment type="caution">
    <text evidence="2">The sequence shown here is derived from an EMBL/GenBank/DDBJ whole genome shotgun (WGS) entry which is preliminary data.</text>
</comment>
<feature type="signal peptide" evidence="1">
    <location>
        <begin position="1"/>
        <end position="23"/>
    </location>
</feature>
<proteinExistence type="predicted"/>
<protein>
    <recommendedName>
        <fullName evidence="4">YD repeat-containing protein</fullName>
    </recommendedName>
</protein>
<evidence type="ECO:0000313" key="3">
    <source>
        <dbReference type="Proteomes" id="UP001168642"/>
    </source>
</evidence>
<name>A0ABT8VVM1_9FLAO</name>
<sequence length="1251" mass="144061">MNNLIFKYFLFVLCALSFQISYAQSEYENFIPVSPEAAALFKTVNYPINYNTGVPNINIPLHEVSVGNIKIPIALNYHAGGFKINEQATRVGLGWSLSCDIQISQSINGKNDLTPNYGYKNSDFILSTYPLSNDQKFDIANNTKDGSPDIFSYKLLNKSGSFCFRKTATGTTNYTIVPIPYDNIKITFNESDGTFTIIDTDGTTYNFGKPGNVSINTLYNKLDNIENVKSEYTGYIRTTWKCDNIISNNKIDIINFSYKEKTKNTIITYNDKVEYYSDPYQCSYGLLIYGSNEYPLNTYTDYNQVMNSYPFYQISSPKYVKYFWNKTELHVPYMTSQGLVDKTYSTNEGKSKSISDVYGLSLKEITFRGGKISFEGADELNNIKIYDDDNPKNEIKSFYFFQSTQKTFVNNNYTKGTRYLDSLHINNQSETYQKYILRYNSKFDFGSHLKGHDVWGYVNHKTRKVNQSVSDELSLTKKTIIEEKIYDPSEEWNCLSYSSNVEIPIGGDDNWAEKSDENYMKNGILRQIIYPTGGSVDFDFEANQFKESFSSTMGNGYLQKLPQISGGLRIRAINYLDENSNFLNQKYYRYGDLEEGTGILMSHPKLTDNIDSYHFDTESYSQEIIYLKNSGGSTTCYNVPCLNQIGSEKKTTYQPSSSLNYCYPNGSPIYYTKITEYENDLGQRTGKKVYTYFDPEEFLVGSFSNRRNRTVIPETNIPYIKTDWMMGAQKSIETYKYSSESGFKIQNKKSFEYSKYINSNIITAYAFYKKIYNVVSGDSDVSQRDIYQYYSEAIISGKYSIELGKLLLKKETEELYETEGKTTTITDYIYGKLPYLNPTITKTTNTKGETIEIQQKYAYDFNNTISNSMKNNNIISMLFEEIKTNTTKNIELSRKKINYDFINEGYGFYAPKTIQSSVKGGNLKTDLTFNKYDQYGNILEVIGKDQIPTSYLWGYNDLYPVAKIQNINYNSISSNFTSNNQIKNPSSQWSLLSVLDGLRANLSSHFITTFTYKRQVGVTSISDPKELFMFYEYDPIGRLINIKDEYQNVKSHYEYKTNHTIPPFSYNYSIPKMRTTDYKNAKFINSFYDGGTQISLNVSPEDYSDDQLDDIADAVINPFYSYNLTDDSLAAVELFYDYYDYSGYSGNINIYEFYPTEMEFDLIENNSIIATQKLQPYNTFTPSKSTNLVIPEGTYTLSFRMDADVKYDLGYIMSFTIKNIEDNTTQFIDSGDSFTFEKGKHYQIRASNYVQ</sequence>
<reference evidence="2" key="1">
    <citation type="submission" date="2023-07" db="EMBL/GenBank/DDBJ databases">
        <title>Wenyingzhuangia sp. chi5 genome sequencing and assembly.</title>
        <authorList>
            <person name="Park S."/>
        </authorList>
    </citation>
    <scope>NUCLEOTIDE SEQUENCE</scope>
    <source>
        <strain evidence="2">Chi5</strain>
    </source>
</reference>
<evidence type="ECO:0000313" key="2">
    <source>
        <dbReference type="EMBL" id="MDO3696024.1"/>
    </source>
</evidence>
<evidence type="ECO:0000256" key="1">
    <source>
        <dbReference type="SAM" id="SignalP"/>
    </source>
</evidence>
<organism evidence="2 3">
    <name type="scientific">Wenyingzhuangia gilva</name>
    <dbReference type="NCBI Taxonomy" id="3057677"/>
    <lineage>
        <taxon>Bacteria</taxon>
        <taxon>Pseudomonadati</taxon>
        <taxon>Bacteroidota</taxon>
        <taxon>Flavobacteriia</taxon>
        <taxon>Flavobacteriales</taxon>
        <taxon>Flavobacteriaceae</taxon>
        <taxon>Wenyingzhuangia</taxon>
    </lineage>
</organism>
<dbReference type="EMBL" id="JAUMIT010000020">
    <property type="protein sequence ID" value="MDO3696024.1"/>
    <property type="molecule type" value="Genomic_DNA"/>
</dbReference>
<dbReference type="RefSeq" id="WP_302885331.1">
    <property type="nucleotide sequence ID" value="NZ_JAUMIT010000020.1"/>
</dbReference>
<keyword evidence="1" id="KW-0732">Signal</keyword>
<accession>A0ABT8VVM1</accession>
<evidence type="ECO:0008006" key="4">
    <source>
        <dbReference type="Google" id="ProtNLM"/>
    </source>
</evidence>
<keyword evidence="3" id="KW-1185">Reference proteome</keyword>
<feature type="chain" id="PRO_5046077291" description="YD repeat-containing protein" evidence="1">
    <location>
        <begin position="24"/>
        <end position="1251"/>
    </location>
</feature>